<sequence>MQFFRYYFFLLFHVAILAAWYSSPFYLDWRIVIATVIVYYIQLYFWRGCLLTAGQFNNREEGFYEHYLRKLGFRPKRNVLNFILDFVVPAVIILIALARQLIIPIWFK</sequence>
<keyword evidence="1" id="KW-0472">Membrane</keyword>
<dbReference type="EMBL" id="MHQJ01000023">
    <property type="protein sequence ID" value="OHA01156.1"/>
    <property type="molecule type" value="Genomic_DNA"/>
</dbReference>
<name>A0A1G2KP41_9BACT</name>
<comment type="caution">
    <text evidence="2">The sequence shown here is derived from an EMBL/GenBank/DDBJ whole genome shotgun (WGS) entry which is preliminary data.</text>
</comment>
<accession>A0A1G2KP41</accession>
<feature type="transmembrane region" description="Helical" evidence="1">
    <location>
        <begin position="7"/>
        <end position="23"/>
    </location>
</feature>
<reference evidence="2 3" key="1">
    <citation type="journal article" date="2016" name="Nat. Commun.">
        <title>Thousands of microbial genomes shed light on interconnected biogeochemical processes in an aquifer system.</title>
        <authorList>
            <person name="Anantharaman K."/>
            <person name="Brown C.T."/>
            <person name="Hug L.A."/>
            <person name="Sharon I."/>
            <person name="Castelle C.J."/>
            <person name="Probst A.J."/>
            <person name="Thomas B.C."/>
            <person name="Singh A."/>
            <person name="Wilkins M.J."/>
            <person name="Karaoz U."/>
            <person name="Brodie E.L."/>
            <person name="Williams K.H."/>
            <person name="Hubbard S.S."/>
            <person name="Banfield J.F."/>
        </authorList>
    </citation>
    <scope>NUCLEOTIDE SEQUENCE [LARGE SCALE GENOMIC DNA]</scope>
</reference>
<keyword evidence="1" id="KW-1133">Transmembrane helix</keyword>
<evidence type="ECO:0000313" key="2">
    <source>
        <dbReference type="EMBL" id="OHA01156.1"/>
    </source>
</evidence>
<evidence type="ECO:0000313" key="3">
    <source>
        <dbReference type="Proteomes" id="UP000177362"/>
    </source>
</evidence>
<protein>
    <submittedName>
        <fullName evidence="2">Uncharacterized protein</fullName>
    </submittedName>
</protein>
<feature type="transmembrane region" description="Helical" evidence="1">
    <location>
        <begin position="29"/>
        <end position="46"/>
    </location>
</feature>
<proteinExistence type="predicted"/>
<dbReference type="AlphaFoldDB" id="A0A1G2KP41"/>
<dbReference type="STRING" id="1802271.A3C11_03335"/>
<keyword evidence="1" id="KW-0812">Transmembrane</keyword>
<feature type="transmembrane region" description="Helical" evidence="1">
    <location>
        <begin position="79"/>
        <end position="107"/>
    </location>
</feature>
<gene>
    <name evidence="2" type="ORF">A3C11_03335</name>
</gene>
<dbReference type="Proteomes" id="UP000177362">
    <property type="component" value="Unassembled WGS sequence"/>
</dbReference>
<evidence type="ECO:0000256" key="1">
    <source>
        <dbReference type="SAM" id="Phobius"/>
    </source>
</evidence>
<organism evidence="2 3">
    <name type="scientific">Candidatus Sungbacteria bacterium RIFCSPHIGHO2_02_FULL_49_12</name>
    <dbReference type="NCBI Taxonomy" id="1802271"/>
    <lineage>
        <taxon>Bacteria</taxon>
        <taxon>Candidatus Sungiibacteriota</taxon>
    </lineage>
</organism>